<evidence type="ECO:0000256" key="2">
    <source>
        <dbReference type="ARBA" id="ARBA00022617"/>
    </source>
</evidence>
<dbReference type="InterPro" id="IPR036909">
    <property type="entry name" value="Cyt_c-like_dom_sf"/>
</dbReference>
<dbReference type="InterPro" id="IPR012218">
    <property type="entry name" value="Cyt_c_BACSU-c550-type"/>
</dbReference>
<dbReference type="EMBL" id="VMHE01000003">
    <property type="protein sequence ID" value="TSJ66789.1"/>
    <property type="molecule type" value="Genomic_DNA"/>
</dbReference>
<dbReference type="OrthoDB" id="7933886at2"/>
<feature type="signal peptide" evidence="9">
    <location>
        <begin position="1"/>
        <end position="17"/>
    </location>
</feature>
<dbReference type="GO" id="GO:0009055">
    <property type="term" value="F:electron transfer activity"/>
    <property type="evidence" value="ECO:0007669"/>
    <property type="project" value="InterPro"/>
</dbReference>
<dbReference type="GO" id="GO:0016020">
    <property type="term" value="C:membrane"/>
    <property type="evidence" value="ECO:0007669"/>
    <property type="project" value="InterPro"/>
</dbReference>
<feature type="binding site" description="axial binding residue" evidence="7">
    <location>
        <position position="55"/>
    </location>
    <ligand>
        <name>heme c</name>
        <dbReference type="ChEBI" id="CHEBI:61717"/>
    </ligand>
    <ligandPart>
        <name>Fe</name>
        <dbReference type="ChEBI" id="CHEBI:18248"/>
    </ligandPart>
</feature>
<dbReference type="PANTHER" id="PTHR37823:SF3">
    <property type="entry name" value="CYTOCHROME C-551"/>
    <property type="match status" value="1"/>
</dbReference>
<accession>A0A556PQW8</accession>
<keyword evidence="12" id="KW-1185">Reference proteome</keyword>
<keyword evidence="5 7" id="KW-0408">Iron</keyword>
<feature type="binding site" description="covalent" evidence="6">
    <location>
        <position position="51"/>
    </location>
    <ligand>
        <name>heme c</name>
        <dbReference type="ChEBI" id="CHEBI:61717"/>
    </ligand>
</feature>
<dbReference type="PANTHER" id="PTHR37823">
    <property type="entry name" value="CYTOCHROME C-553-LIKE"/>
    <property type="match status" value="1"/>
</dbReference>
<keyword evidence="4" id="KW-0249">Electron transport</keyword>
<feature type="compositionally biased region" description="Gly residues" evidence="8">
    <location>
        <begin position="21"/>
        <end position="41"/>
    </location>
</feature>
<feature type="domain" description="Cytochrome c" evidence="10">
    <location>
        <begin position="38"/>
        <end position="110"/>
    </location>
</feature>
<evidence type="ECO:0000313" key="11">
    <source>
        <dbReference type="EMBL" id="TSJ66789.1"/>
    </source>
</evidence>
<keyword evidence="9" id="KW-0732">Signal</keyword>
<dbReference type="Gene3D" id="1.10.760.10">
    <property type="entry name" value="Cytochrome c-like domain"/>
    <property type="match status" value="1"/>
</dbReference>
<evidence type="ECO:0000256" key="8">
    <source>
        <dbReference type="SAM" id="MobiDB-lite"/>
    </source>
</evidence>
<comment type="PTM">
    <text evidence="6">Binds 1 heme c group covalently per subunit.</text>
</comment>
<keyword evidence="1" id="KW-0813">Transport</keyword>
<evidence type="ECO:0000256" key="6">
    <source>
        <dbReference type="PIRSR" id="PIRSR000025-1"/>
    </source>
</evidence>
<name>A0A556PQW8_9BACI</name>
<evidence type="ECO:0000256" key="5">
    <source>
        <dbReference type="ARBA" id="ARBA00023004"/>
    </source>
</evidence>
<dbReference type="Pfam" id="PF13442">
    <property type="entry name" value="Cytochrome_CBB3"/>
    <property type="match status" value="1"/>
</dbReference>
<protein>
    <submittedName>
        <fullName evidence="11">Cytochrome c</fullName>
    </submittedName>
</protein>
<dbReference type="InterPro" id="IPR009056">
    <property type="entry name" value="Cyt_c-like_dom"/>
</dbReference>
<keyword evidence="3 7" id="KW-0479">Metal-binding</keyword>
<dbReference type="AlphaFoldDB" id="A0A556PQW8"/>
<evidence type="ECO:0000256" key="7">
    <source>
        <dbReference type="PIRSR" id="PIRSR000025-2"/>
    </source>
</evidence>
<dbReference type="PROSITE" id="PS51007">
    <property type="entry name" value="CYTC"/>
    <property type="match status" value="1"/>
</dbReference>
<organism evidence="11 12">
    <name type="scientific">Allobacillus salarius</name>
    <dbReference type="NCBI Taxonomy" id="1955272"/>
    <lineage>
        <taxon>Bacteria</taxon>
        <taxon>Bacillati</taxon>
        <taxon>Bacillota</taxon>
        <taxon>Bacilli</taxon>
        <taxon>Bacillales</taxon>
        <taxon>Bacillaceae</taxon>
        <taxon>Allobacillus</taxon>
    </lineage>
</organism>
<dbReference type="GO" id="GO:0005506">
    <property type="term" value="F:iron ion binding"/>
    <property type="evidence" value="ECO:0007669"/>
    <property type="project" value="InterPro"/>
</dbReference>
<dbReference type="InterPro" id="IPR051811">
    <property type="entry name" value="Cytochrome_c550/c551-like"/>
</dbReference>
<evidence type="ECO:0000259" key="10">
    <source>
        <dbReference type="PROSITE" id="PS51007"/>
    </source>
</evidence>
<dbReference type="Proteomes" id="UP000316425">
    <property type="component" value="Unassembled WGS sequence"/>
</dbReference>
<proteinExistence type="predicted"/>
<evidence type="ECO:0000256" key="3">
    <source>
        <dbReference type="ARBA" id="ARBA00022723"/>
    </source>
</evidence>
<sequence>MKKKLLTAIFGGMLVLAACGGGDDGGNGGGEESASGGGDTGQGEELYQQNCASCHGGDLSGGAGPALEGVGDSYDASEIVDIIQNGKGSMPAQNVEEGDAQEIADWLVQQ</sequence>
<dbReference type="PROSITE" id="PS51257">
    <property type="entry name" value="PROKAR_LIPOPROTEIN"/>
    <property type="match status" value="1"/>
</dbReference>
<dbReference type="SUPFAM" id="SSF46626">
    <property type="entry name" value="Cytochrome c"/>
    <property type="match status" value="1"/>
</dbReference>
<evidence type="ECO:0000256" key="1">
    <source>
        <dbReference type="ARBA" id="ARBA00022448"/>
    </source>
</evidence>
<dbReference type="InterPro" id="IPR054782">
    <property type="entry name" value="Cytochro_C551"/>
</dbReference>
<dbReference type="RefSeq" id="WP_144087950.1">
    <property type="nucleotide sequence ID" value="NZ_VMHE01000003.1"/>
</dbReference>
<feature type="binding site" description="axial binding residue" evidence="7">
    <location>
        <position position="90"/>
    </location>
    <ligand>
        <name>heme c</name>
        <dbReference type="ChEBI" id="CHEBI:61717"/>
    </ligand>
    <ligandPart>
        <name>Fe</name>
        <dbReference type="ChEBI" id="CHEBI:18248"/>
    </ligandPart>
</feature>
<feature type="region of interest" description="Disordered" evidence="8">
    <location>
        <begin position="21"/>
        <end position="44"/>
    </location>
</feature>
<reference evidence="11 12" key="1">
    <citation type="submission" date="2019-07" db="EMBL/GenBank/DDBJ databases">
        <title>Allobacillus sp. nov. SKP isolated from shrimp paste of Euphausiacea.</title>
        <authorList>
            <person name="Kanchanasin P."/>
            <person name="Tanasupawat S."/>
            <person name="Shi W."/>
            <person name="Wu L."/>
            <person name="Ma J."/>
        </authorList>
    </citation>
    <scope>NUCLEOTIDE SEQUENCE [LARGE SCALE GENOMIC DNA]</scope>
    <source>
        <strain evidence="11 12">SKP4-8</strain>
    </source>
</reference>
<gene>
    <name evidence="11" type="ORF">FPQ13_03595</name>
</gene>
<feature type="binding site" description="covalent" evidence="6">
    <location>
        <position position="54"/>
    </location>
    <ligand>
        <name>heme c</name>
        <dbReference type="ChEBI" id="CHEBI:61717"/>
    </ligand>
</feature>
<dbReference type="GO" id="GO:0020037">
    <property type="term" value="F:heme binding"/>
    <property type="evidence" value="ECO:0007669"/>
    <property type="project" value="InterPro"/>
</dbReference>
<evidence type="ECO:0000256" key="4">
    <source>
        <dbReference type="ARBA" id="ARBA00022982"/>
    </source>
</evidence>
<comment type="caution">
    <text evidence="11">The sequence shown here is derived from an EMBL/GenBank/DDBJ whole genome shotgun (WGS) entry which is preliminary data.</text>
</comment>
<feature type="chain" id="PRO_5039319044" evidence="9">
    <location>
        <begin position="18"/>
        <end position="110"/>
    </location>
</feature>
<evidence type="ECO:0000256" key="9">
    <source>
        <dbReference type="SAM" id="SignalP"/>
    </source>
</evidence>
<keyword evidence="2 6" id="KW-0349">Heme</keyword>
<evidence type="ECO:0000313" key="12">
    <source>
        <dbReference type="Proteomes" id="UP000316425"/>
    </source>
</evidence>
<dbReference type="NCBIfam" id="NF045774">
    <property type="entry name" value="cytochro_C551"/>
    <property type="match status" value="1"/>
</dbReference>
<dbReference type="PIRSF" id="PIRSF000025">
    <property type="entry name" value="Cytc_Bsub_c550"/>
    <property type="match status" value="1"/>
</dbReference>